<organism evidence="3 4">
    <name type="scientific">Rhodanobacter ginsengisoli</name>
    <dbReference type="NCBI Taxonomy" id="418646"/>
    <lineage>
        <taxon>Bacteria</taxon>
        <taxon>Pseudomonadati</taxon>
        <taxon>Pseudomonadota</taxon>
        <taxon>Gammaproteobacteria</taxon>
        <taxon>Lysobacterales</taxon>
        <taxon>Rhodanobacteraceae</taxon>
        <taxon>Rhodanobacter</taxon>
    </lineage>
</organism>
<feature type="compositionally biased region" description="Low complexity" evidence="1">
    <location>
        <begin position="39"/>
        <end position="55"/>
    </location>
</feature>
<feature type="compositionally biased region" description="Low complexity" evidence="1">
    <location>
        <begin position="152"/>
        <end position="172"/>
    </location>
</feature>
<gene>
    <name evidence="3" type="ORF">ACFPPA_16360</name>
</gene>
<dbReference type="RefSeq" id="WP_377321856.1">
    <property type="nucleotide sequence ID" value="NZ_JBHSNF010000004.1"/>
</dbReference>
<keyword evidence="4" id="KW-1185">Reference proteome</keyword>
<evidence type="ECO:0000256" key="2">
    <source>
        <dbReference type="SAM" id="SignalP"/>
    </source>
</evidence>
<dbReference type="Pfam" id="PF11191">
    <property type="entry name" value="DUF2782"/>
    <property type="match status" value="1"/>
</dbReference>
<name>A0ABW0QRC3_9GAMM</name>
<feature type="signal peptide" evidence="2">
    <location>
        <begin position="1"/>
        <end position="20"/>
    </location>
</feature>
<feature type="region of interest" description="Disordered" evidence="1">
    <location>
        <begin position="21"/>
        <end position="93"/>
    </location>
</feature>
<dbReference type="EMBL" id="JBHSNF010000004">
    <property type="protein sequence ID" value="MFC5527315.1"/>
    <property type="molecule type" value="Genomic_DNA"/>
</dbReference>
<sequence>MKTAALLAAASVLFAASVFAQSSSPAPVPPPPGINDPGVKAVAPPTKSPAKASPAGTAKPNLQPLTLPAMKSGDSRLGRDASIPDVQVRQQGDNSIQEYSRNGRVYMVVVTPKNGIQQTYMVDPQGRLVDEHGQKPVGPVMYKILEWGKSKPPAAEPGEAESATPAPGDGSH</sequence>
<dbReference type="InterPro" id="IPR021357">
    <property type="entry name" value="DUF2782"/>
</dbReference>
<dbReference type="Proteomes" id="UP001596114">
    <property type="component" value="Unassembled WGS sequence"/>
</dbReference>
<evidence type="ECO:0000313" key="3">
    <source>
        <dbReference type="EMBL" id="MFC5527315.1"/>
    </source>
</evidence>
<dbReference type="Gene3D" id="2.20.130.30">
    <property type="entry name" value="Protein of unknown function DUF2782"/>
    <property type="match status" value="1"/>
</dbReference>
<feature type="region of interest" description="Disordered" evidence="1">
    <location>
        <begin position="148"/>
        <end position="172"/>
    </location>
</feature>
<reference evidence="4" key="1">
    <citation type="journal article" date="2019" name="Int. J. Syst. Evol. Microbiol.">
        <title>The Global Catalogue of Microorganisms (GCM) 10K type strain sequencing project: providing services to taxonomists for standard genome sequencing and annotation.</title>
        <authorList>
            <consortium name="The Broad Institute Genomics Platform"/>
            <consortium name="The Broad Institute Genome Sequencing Center for Infectious Disease"/>
            <person name="Wu L."/>
            <person name="Ma J."/>
        </authorList>
    </citation>
    <scope>NUCLEOTIDE SEQUENCE [LARGE SCALE GENOMIC DNA]</scope>
    <source>
        <strain evidence="4">CGMCC 1.16619</strain>
    </source>
</reference>
<accession>A0ABW0QRC3</accession>
<comment type="caution">
    <text evidence="3">The sequence shown here is derived from an EMBL/GenBank/DDBJ whole genome shotgun (WGS) entry which is preliminary data.</text>
</comment>
<keyword evidence="2" id="KW-0732">Signal</keyword>
<proteinExistence type="predicted"/>
<protein>
    <submittedName>
        <fullName evidence="3">DUF2782 domain-containing protein</fullName>
    </submittedName>
</protein>
<evidence type="ECO:0000256" key="1">
    <source>
        <dbReference type="SAM" id="MobiDB-lite"/>
    </source>
</evidence>
<evidence type="ECO:0000313" key="4">
    <source>
        <dbReference type="Proteomes" id="UP001596114"/>
    </source>
</evidence>
<feature type="chain" id="PRO_5045731864" evidence="2">
    <location>
        <begin position="21"/>
        <end position="172"/>
    </location>
</feature>